<comment type="pathway">
    <text evidence="2">Quinol/quinone metabolism; menaquinone biosynthesis.</text>
</comment>
<protein>
    <submittedName>
        <fullName evidence="9">1,4-dihydroxy-2-naphthoate polyprenyltransferase</fullName>
        <ecNumber evidence="9">2.5.1.74</ecNumber>
    </submittedName>
</protein>
<feature type="transmembrane region" description="Helical" evidence="8">
    <location>
        <begin position="178"/>
        <end position="198"/>
    </location>
</feature>
<dbReference type="AlphaFoldDB" id="A0A9D9E8C5"/>
<gene>
    <name evidence="9" type="ORF">IAA89_06675</name>
</gene>
<feature type="transmembrane region" description="Helical" evidence="8">
    <location>
        <begin position="284"/>
        <end position="303"/>
    </location>
</feature>
<keyword evidence="6 8" id="KW-1133">Transmembrane helix</keyword>
<dbReference type="PIRSF" id="PIRSF005355">
    <property type="entry name" value="UBIAD1"/>
    <property type="match status" value="1"/>
</dbReference>
<dbReference type="PANTHER" id="PTHR13929">
    <property type="entry name" value="1,4-DIHYDROXY-2-NAPHTHOATE OCTAPRENYLTRANSFERASE"/>
    <property type="match status" value="1"/>
</dbReference>
<evidence type="ECO:0000256" key="6">
    <source>
        <dbReference type="ARBA" id="ARBA00022989"/>
    </source>
</evidence>
<dbReference type="NCBIfam" id="NF004752">
    <property type="entry name" value="PRK06080.1-4"/>
    <property type="match status" value="1"/>
</dbReference>
<sequence>MKKISGLLELVEIQSTPASIFPVLMGLFYAIYRYNAFNIVNTILFFIGAVWFHMAVNVNDNYQDLIHANKSNVKEFTNGTNDPIGKHHLDKSNVKKLLIFMLLFFVVIGIILVIRTGIPLLIMGIICFLIGYFYAAGPRPISTTPFGELFSGIAMGLMIFMIGVYVNVFTLVKVDWNFIYPIIFSSLLPICYIANMMLANNICDIDEDLKLHRKTICFYIGKINSLHLYTFLNILGFVGIVISVILRYLPVLTLFTLLAIPVVYKNNKKFYKRQDKDLDFGMSVQNLLLTTALQTLTMGIGILI</sequence>
<dbReference type="EMBL" id="JADIMP010000103">
    <property type="protein sequence ID" value="MBO8442090.1"/>
    <property type="molecule type" value="Genomic_DNA"/>
</dbReference>
<evidence type="ECO:0000313" key="9">
    <source>
        <dbReference type="EMBL" id="MBO8442090.1"/>
    </source>
</evidence>
<accession>A0A9D9E8C5</accession>
<dbReference type="InterPro" id="IPR000537">
    <property type="entry name" value="UbiA_prenyltransferase"/>
</dbReference>
<name>A0A9D9E8C5_9LACO</name>
<reference evidence="9" key="2">
    <citation type="journal article" date="2021" name="PeerJ">
        <title>Extensive microbial diversity within the chicken gut microbiome revealed by metagenomics and culture.</title>
        <authorList>
            <person name="Gilroy R."/>
            <person name="Ravi A."/>
            <person name="Getino M."/>
            <person name="Pursley I."/>
            <person name="Horton D.L."/>
            <person name="Alikhan N.F."/>
            <person name="Baker D."/>
            <person name="Gharbi K."/>
            <person name="Hall N."/>
            <person name="Watson M."/>
            <person name="Adriaenssens E.M."/>
            <person name="Foster-Nyarko E."/>
            <person name="Jarju S."/>
            <person name="Secka A."/>
            <person name="Antonio M."/>
            <person name="Oren A."/>
            <person name="Chaudhuri R.R."/>
            <person name="La Ragione R."/>
            <person name="Hildebrand F."/>
            <person name="Pallen M.J."/>
        </authorList>
    </citation>
    <scope>NUCLEOTIDE SEQUENCE</scope>
    <source>
        <strain evidence="9">C6-149</strain>
    </source>
</reference>
<dbReference type="GO" id="GO:0046428">
    <property type="term" value="F:1,4-dihydroxy-2-naphthoate polyprenyltransferase activity"/>
    <property type="evidence" value="ECO:0007669"/>
    <property type="project" value="UniProtKB-EC"/>
</dbReference>
<evidence type="ECO:0000256" key="4">
    <source>
        <dbReference type="ARBA" id="ARBA00022679"/>
    </source>
</evidence>
<feature type="transmembrane region" description="Helical" evidence="8">
    <location>
        <begin position="97"/>
        <end position="114"/>
    </location>
</feature>
<evidence type="ECO:0000313" key="10">
    <source>
        <dbReference type="Proteomes" id="UP000823614"/>
    </source>
</evidence>
<feature type="transmembrane region" description="Helical" evidence="8">
    <location>
        <begin position="248"/>
        <end position="264"/>
    </location>
</feature>
<evidence type="ECO:0000256" key="7">
    <source>
        <dbReference type="ARBA" id="ARBA00023136"/>
    </source>
</evidence>
<dbReference type="Gene3D" id="1.10.357.140">
    <property type="entry name" value="UbiA prenyltransferase"/>
    <property type="match status" value="1"/>
</dbReference>
<feature type="transmembrane region" description="Helical" evidence="8">
    <location>
        <begin position="37"/>
        <end position="56"/>
    </location>
</feature>
<comment type="subcellular location">
    <subcellularLocation>
        <location evidence="1">Membrane</location>
        <topology evidence="1">Multi-pass membrane protein</topology>
    </subcellularLocation>
</comment>
<dbReference type="GO" id="GO:0009234">
    <property type="term" value="P:menaquinone biosynthetic process"/>
    <property type="evidence" value="ECO:0007669"/>
    <property type="project" value="UniProtKB-KW"/>
</dbReference>
<evidence type="ECO:0000256" key="3">
    <source>
        <dbReference type="ARBA" id="ARBA00022428"/>
    </source>
</evidence>
<dbReference type="InterPro" id="IPR026046">
    <property type="entry name" value="UBIAD1"/>
</dbReference>
<proteinExistence type="predicted"/>
<keyword evidence="3" id="KW-0474">Menaquinone biosynthesis</keyword>
<keyword evidence="5 8" id="KW-0812">Transmembrane</keyword>
<dbReference type="CDD" id="cd13962">
    <property type="entry name" value="PT_UbiA_UBIAD1"/>
    <property type="match status" value="1"/>
</dbReference>
<evidence type="ECO:0000256" key="5">
    <source>
        <dbReference type="ARBA" id="ARBA00022692"/>
    </source>
</evidence>
<dbReference type="EC" id="2.5.1.74" evidence="9"/>
<feature type="transmembrane region" description="Helical" evidence="8">
    <location>
        <begin position="149"/>
        <end position="172"/>
    </location>
</feature>
<evidence type="ECO:0000256" key="8">
    <source>
        <dbReference type="SAM" id="Phobius"/>
    </source>
</evidence>
<reference evidence="9" key="1">
    <citation type="submission" date="2020-10" db="EMBL/GenBank/DDBJ databases">
        <authorList>
            <person name="Gilroy R."/>
        </authorList>
    </citation>
    <scope>NUCLEOTIDE SEQUENCE</scope>
    <source>
        <strain evidence="9">C6-149</strain>
    </source>
</reference>
<keyword evidence="7 8" id="KW-0472">Membrane</keyword>
<keyword evidence="4 9" id="KW-0808">Transferase</keyword>
<evidence type="ECO:0000256" key="1">
    <source>
        <dbReference type="ARBA" id="ARBA00004141"/>
    </source>
</evidence>
<feature type="transmembrane region" description="Helical" evidence="8">
    <location>
        <begin position="120"/>
        <end position="137"/>
    </location>
</feature>
<dbReference type="PANTHER" id="PTHR13929:SF0">
    <property type="entry name" value="UBIA PRENYLTRANSFERASE DOMAIN-CONTAINING PROTEIN 1"/>
    <property type="match status" value="1"/>
</dbReference>
<comment type="caution">
    <text evidence="9">The sequence shown here is derived from an EMBL/GenBank/DDBJ whole genome shotgun (WGS) entry which is preliminary data.</text>
</comment>
<dbReference type="GO" id="GO:0042371">
    <property type="term" value="P:vitamin K biosynthetic process"/>
    <property type="evidence" value="ECO:0007669"/>
    <property type="project" value="TreeGrafter"/>
</dbReference>
<dbReference type="Pfam" id="PF01040">
    <property type="entry name" value="UbiA"/>
    <property type="match status" value="1"/>
</dbReference>
<organism evidence="9 10">
    <name type="scientific">Candidatus Gallilactobacillus intestinavium</name>
    <dbReference type="NCBI Taxonomy" id="2840838"/>
    <lineage>
        <taxon>Bacteria</taxon>
        <taxon>Bacillati</taxon>
        <taxon>Bacillota</taxon>
        <taxon>Bacilli</taxon>
        <taxon>Lactobacillales</taxon>
        <taxon>Lactobacillaceae</taxon>
        <taxon>Lactobacillaceae incertae sedis</taxon>
        <taxon>Candidatus Gallilactobacillus</taxon>
    </lineage>
</organism>
<dbReference type="InterPro" id="IPR044878">
    <property type="entry name" value="UbiA_sf"/>
</dbReference>
<feature type="transmembrane region" description="Helical" evidence="8">
    <location>
        <begin position="7"/>
        <end position="31"/>
    </location>
</feature>
<dbReference type="Proteomes" id="UP000823614">
    <property type="component" value="Unassembled WGS sequence"/>
</dbReference>
<dbReference type="GO" id="GO:0016020">
    <property type="term" value="C:membrane"/>
    <property type="evidence" value="ECO:0007669"/>
    <property type="project" value="UniProtKB-SubCell"/>
</dbReference>
<evidence type="ECO:0000256" key="2">
    <source>
        <dbReference type="ARBA" id="ARBA00004863"/>
    </source>
</evidence>